<proteinExistence type="predicted"/>
<organism evidence="2 3">
    <name type="scientific">Siphonobacter curvatus</name>
    <dbReference type="NCBI Taxonomy" id="2094562"/>
    <lineage>
        <taxon>Bacteria</taxon>
        <taxon>Pseudomonadati</taxon>
        <taxon>Bacteroidota</taxon>
        <taxon>Cytophagia</taxon>
        <taxon>Cytophagales</taxon>
        <taxon>Cytophagaceae</taxon>
        <taxon>Siphonobacter</taxon>
    </lineage>
</organism>
<keyword evidence="1" id="KW-0812">Transmembrane</keyword>
<sequence>MESIKDLRESAEDLFARVTEYVEARWNMAVLQTADKTADIVSSVVAGLIVSVFGGLVLLFGSIALAWWIGESVGSVAAGFGYVALGYAVLTLILFMIRDKFIKIPVLNAFIKRFYYEKDQSKK</sequence>
<evidence type="ECO:0000313" key="3">
    <source>
        <dbReference type="Proteomes" id="UP000239590"/>
    </source>
</evidence>
<gene>
    <name evidence="2" type="ORF">C5O19_18035</name>
</gene>
<comment type="caution">
    <text evidence="2">The sequence shown here is derived from an EMBL/GenBank/DDBJ whole genome shotgun (WGS) entry which is preliminary data.</text>
</comment>
<dbReference type="Proteomes" id="UP000239590">
    <property type="component" value="Unassembled WGS sequence"/>
</dbReference>
<dbReference type="OrthoDB" id="961110at2"/>
<accession>A0A2S7IIZ2</accession>
<dbReference type="EMBL" id="PTRA01000003">
    <property type="protein sequence ID" value="PQA56246.1"/>
    <property type="molecule type" value="Genomic_DNA"/>
</dbReference>
<dbReference type="AlphaFoldDB" id="A0A2S7IIZ2"/>
<keyword evidence="3" id="KW-1185">Reference proteome</keyword>
<evidence type="ECO:0008006" key="4">
    <source>
        <dbReference type="Google" id="ProtNLM"/>
    </source>
</evidence>
<dbReference type="RefSeq" id="WP_104714784.1">
    <property type="nucleotide sequence ID" value="NZ_PTRA01000003.1"/>
</dbReference>
<feature type="transmembrane region" description="Helical" evidence="1">
    <location>
        <begin position="44"/>
        <end position="70"/>
    </location>
</feature>
<keyword evidence="1" id="KW-1133">Transmembrane helix</keyword>
<evidence type="ECO:0000256" key="1">
    <source>
        <dbReference type="SAM" id="Phobius"/>
    </source>
</evidence>
<name>A0A2S7IIZ2_9BACT</name>
<protein>
    <recommendedName>
        <fullName evidence="4">Phage holin family protein</fullName>
    </recommendedName>
</protein>
<keyword evidence="1" id="KW-0472">Membrane</keyword>
<reference evidence="3" key="1">
    <citation type="submission" date="2018-02" db="EMBL/GenBank/DDBJ databases">
        <title>Genome sequencing of Solimonas sp. HR-BB.</title>
        <authorList>
            <person name="Lee Y."/>
            <person name="Jeon C.O."/>
        </authorList>
    </citation>
    <scope>NUCLEOTIDE SEQUENCE [LARGE SCALE GENOMIC DNA]</scope>
    <source>
        <strain evidence="3">HR-U</strain>
    </source>
</reference>
<evidence type="ECO:0000313" key="2">
    <source>
        <dbReference type="EMBL" id="PQA56246.1"/>
    </source>
</evidence>
<feature type="transmembrane region" description="Helical" evidence="1">
    <location>
        <begin position="76"/>
        <end position="97"/>
    </location>
</feature>